<evidence type="ECO:0000256" key="3">
    <source>
        <dbReference type="ARBA" id="ARBA00022821"/>
    </source>
</evidence>
<evidence type="ECO:0000256" key="5">
    <source>
        <dbReference type="SAM" id="Coils"/>
    </source>
</evidence>
<dbReference type="EMBL" id="JBBPBN010000020">
    <property type="protein sequence ID" value="KAK9017171.1"/>
    <property type="molecule type" value="Genomic_DNA"/>
</dbReference>
<dbReference type="InterPro" id="IPR003593">
    <property type="entry name" value="AAA+_ATPase"/>
</dbReference>
<dbReference type="PANTHER" id="PTHR33463">
    <property type="entry name" value="NB-ARC DOMAIN-CONTAINING PROTEIN-RELATED"/>
    <property type="match status" value="1"/>
</dbReference>
<dbReference type="InterPro" id="IPR027417">
    <property type="entry name" value="P-loop_NTPase"/>
</dbReference>
<keyword evidence="8" id="KW-1185">Reference proteome</keyword>
<dbReference type="Gene3D" id="3.40.50.300">
    <property type="entry name" value="P-loop containing nucleotide triphosphate hydrolases"/>
    <property type="match status" value="1"/>
</dbReference>
<dbReference type="SUPFAM" id="SSF52540">
    <property type="entry name" value="P-loop containing nucleoside triphosphate hydrolases"/>
    <property type="match status" value="1"/>
</dbReference>
<dbReference type="SUPFAM" id="SSF52058">
    <property type="entry name" value="L domain-like"/>
    <property type="match status" value="1"/>
</dbReference>
<dbReference type="PRINTS" id="PR00364">
    <property type="entry name" value="DISEASERSIST"/>
</dbReference>
<comment type="similarity">
    <text evidence="1">Belongs to the disease resistance NB-LRR family.</text>
</comment>
<dbReference type="InterPro" id="IPR032675">
    <property type="entry name" value="LRR_dom_sf"/>
</dbReference>
<accession>A0ABR2RW07</accession>
<dbReference type="PANTHER" id="PTHR33463:SF172">
    <property type="entry name" value="DOMAIN-CONTAINING DISEASE RESISTANCE PROTEIN, PUTATIVE-RELATED"/>
    <property type="match status" value="1"/>
</dbReference>
<evidence type="ECO:0000256" key="2">
    <source>
        <dbReference type="ARBA" id="ARBA00022741"/>
    </source>
</evidence>
<feature type="domain" description="AAA+ ATPase" evidence="6">
    <location>
        <begin position="176"/>
        <end position="439"/>
    </location>
</feature>
<evidence type="ECO:0000256" key="1">
    <source>
        <dbReference type="ARBA" id="ARBA00008894"/>
    </source>
</evidence>
<dbReference type="Pfam" id="PF00931">
    <property type="entry name" value="NB-ARC"/>
    <property type="match status" value="1"/>
</dbReference>
<dbReference type="InterPro" id="IPR002182">
    <property type="entry name" value="NB-ARC"/>
</dbReference>
<keyword evidence="4" id="KW-0067">ATP-binding</keyword>
<name>A0ABR2RW07_9ROSI</name>
<dbReference type="Gene3D" id="3.80.10.10">
    <property type="entry name" value="Ribonuclease Inhibitor"/>
    <property type="match status" value="7"/>
</dbReference>
<organism evidence="7 8">
    <name type="scientific">Hibiscus sabdariffa</name>
    <name type="common">roselle</name>
    <dbReference type="NCBI Taxonomy" id="183260"/>
    <lineage>
        <taxon>Eukaryota</taxon>
        <taxon>Viridiplantae</taxon>
        <taxon>Streptophyta</taxon>
        <taxon>Embryophyta</taxon>
        <taxon>Tracheophyta</taxon>
        <taxon>Spermatophyta</taxon>
        <taxon>Magnoliopsida</taxon>
        <taxon>eudicotyledons</taxon>
        <taxon>Gunneridae</taxon>
        <taxon>Pentapetalae</taxon>
        <taxon>rosids</taxon>
        <taxon>malvids</taxon>
        <taxon>Malvales</taxon>
        <taxon>Malvaceae</taxon>
        <taxon>Malvoideae</taxon>
        <taxon>Hibiscus</taxon>
    </lineage>
</organism>
<sequence>MEAIATGAAANVSSEAAKGIFQEAIRHIRYVIFYQRYVDKFEDKLKKLIEKRSSVQQDIVVAERNVEKIKADVQGWCDRVDKLIPEEEDKVKDLQVKAKNKCFSGLCPRPSIKSRYRLSRKAEEDATIFDELIKECQFDRVGYRDVPQLIVHTDFETFKSRENVFSDIMESLNDTTVSMIGVYGMPGVGKTSLVREIYRQAHEAKLYSVVMVTVSQTPDIQRIQDEISESLGLKLEEKSTVVRARRLCERLIQEKKEEKRILIILDDIWKKLDLEEVGIPFRTQQKVCKILLTSRNKHVLSNGMGAAQIFQLGDLDDKEAWEFFKKMAGDSFESNEELRSTAIEVAKRCAGLPLAISTVSRALQNKELFVWKEALRQLQRPYSENPSRISAEVYKAIELSFNQLPNDPLKQIFLICSILRRDTRIEDLLRYAIGLGLINGVDTLEEARNNLLTKMSYLKEACLLIHGDTDEYWDVHDLTYIVAKSIASKDYQMFSLGEEDDRTEWPDGESMKKCNQFSLLYPTINKLPDQLNCPQLNHFLLYSKDHSLTLPADFFKEATNLKVLDLTNMQFSSSPSSIFLLTSLSTLCLDQCKLGADITIIGGLKSLEILSLLKSDIRILPKEIGKLVKLKLLDVSGCAKLKTISPGVLSCLTRLEEIYMGGSSIQWGQSSTASLAELNTLSRLSTLEVQIQEAKAAPRDFFESLQKLERYKIFIGEEWEWKRKCECFGNYHYSKTINLRLSTNIDDLDRGIKKLKKTEDLHLDELKGVKIALQLLTDGESLSHLKNLHIQNALDTEYIINGENEFPQLQSLTLQTLPQLISFCPQPKTGAISPLPQHELSLFSEKISFPYLEKLWLKSINVTKIWHKQLSSTSFHTYEKLTTLKIEGCGSLKHLFSFSMAKCLVHLTDFEITGCHCLREIVFMEEIEEETQASMTLFPRLKSLELKDLQHLIGFCFDSQTQVIEFPAMKSMRIDNCPELEGFICTSSMDANQHISSHVLFDNKNCWSLKNVFPASVARDLPALSDLRLAFCGVEEIVSEVEEGLDSETTLTFEFVQLSFLVLWELPECKCFYPGRHATKWPMLKDLKAFQCGEMKIFDTQLKQLDSPPPLFLVEKVIPKLQRLELGSDYIATIHGGLFSSSLFQEIKAFGVEGDSVEPFDFQISFLERFDNLEELCIIDCEVKELFCTKGDTGNQGMYAGTLSTVRKIDLRFLRNLNDHLWKQDVQVGHILPNLETLEVYKCANLISLGSSSASFQNLTTLKVWGCREMKYLDTCLAVQGLSQLKKLIIKECISVKEIVASEEDETTCEVNFSRLKSMELVDLPQLKSFCWGNHRFGFPCLEEVIVRGCPELEIFCKGGLNAPLLQSVEYGEGKGHWSGDLDSTVQHLHSTKVWCQGMGFLVLSEFSKSTEIWKEKSLDFKNLKVLEVEKCNSLEFIFSVSMVLELVQLTDLTVKKCSMMEYIIKKGAEEITMDTVWLPKLKMIELVSCSELKSFCMGSITLQCPSLGKIEVEDCPKMYAMACTREVGGGEKTPFFNDKVLCANLQILTVKGCHNFEYVFPSSLIKSFVGLCGIILVDCENIEEVIFTDESAAEEVILFTKLERLELSRLPKLRTFRYGDNSETDAAPPLFNQKVVFPRLTQLTIQGIGKCGKIWDDEATNTMDSFYELTHLWVEDCARLLNILPLNMVETLEKLEEVFIWGCESLEEIIGADDDDRLHSTESHTVIELKSTTKFVFHKLQTLSLRMLPKLKCFYSKLHTTEWPSLKRLLVGGCSKVETFAGEYINFQETQGQSQPLLSVQHTLFWVTQEAFPNLEELYLIGNGNMKEIWHGPLPNQYFFNLTSLMLIALPETSVTIPNCFIQSLPNLEKLSVERVASNGLFPCKGLGDEDEHAGTLANLKELRLSELSLTEVFCNLEILQALGCDKLKNLVASSVSFKHLTTLKVSQCHGFRNLVTLTTAKSMVQLTRMTVTDCQMLEEIIASTTDEVTEGIFFSQLKFLELDCLPTLSRFCSGKYTLEFPSLEQVIIRWCPKINFFTKGKLSTPMLHGLQSSKDDYVGRWEGDLNVILQQLFVEKVFPSLEDLELSSINIQLVWKHKLLPTRSYAQNLTCLTIEGCHNFNHMFSSSMVKSFVQLKNLKVENCENVEHVIFVKELAKEEMMNQKMFRVLEFLSLKDLPKLTKFCHGNYFEFPLLTSISIETCPTLKTFISDAEGNNSEIASPTLFDEKVRLRGIPLLRGTDYHRCGKLENDMAAAPNQQREDSFCKLLNILVEQDVDAAEKNREKIKAQVLYWRSRVDKVIAEEGKKVRDLEVKAKDHWIVS</sequence>
<dbReference type="Gene3D" id="1.10.8.430">
    <property type="entry name" value="Helical domain of apoptotic protease-activating factors"/>
    <property type="match status" value="1"/>
</dbReference>
<evidence type="ECO:0000259" key="6">
    <source>
        <dbReference type="SMART" id="SM00382"/>
    </source>
</evidence>
<dbReference type="CDD" id="cd00009">
    <property type="entry name" value="AAA"/>
    <property type="match status" value="1"/>
</dbReference>
<dbReference type="InterPro" id="IPR042197">
    <property type="entry name" value="Apaf_helical"/>
</dbReference>
<evidence type="ECO:0000256" key="4">
    <source>
        <dbReference type="ARBA" id="ARBA00022840"/>
    </source>
</evidence>
<evidence type="ECO:0000313" key="8">
    <source>
        <dbReference type="Proteomes" id="UP001396334"/>
    </source>
</evidence>
<dbReference type="SMART" id="SM00382">
    <property type="entry name" value="AAA"/>
    <property type="match status" value="1"/>
</dbReference>
<keyword evidence="2" id="KW-0547">Nucleotide-binding</keyword>
<dbReference type="Pfam" id="PF23247">
    <property type="entry name" value="LRR_RPS2"/>
    <property type="match status" value="7"/>
</dbReference>
<comment type="caution">
    <text evidence="7">The sequence shown here is derived from an EMBL/GenBank/DDBJ whole genome shotgun (WGS) entry which is preliminary data.</text>
</comment>
<dbReference type="SUPFAM" id="SSF52047">
    <property type="entry name" value="RNI-like"/>
    <property type="match status" value="3"/>
</dbReference>
<dbReference type="InterPro" id="IPR050905">
    <property type="entry name" value="Plant_NBS-LRR"/>
</dbReference>
<dbReference type="InterPro" id="IPR057135">
    <property type="entry name" value="At4g27190-like_LRR"/>
</dbReference>
<dbReference type="Proteomes" id="UP001396334">
    <property type="component" value="Unassembled WGS sequence"/>
</dbReference>
<evidence type="ECO:0000313" key="7">
    <source>
        <dbReference type="EMBL" id="KAK9017171.1"/>
    </source>
</evidence>
<proteinExistence type="inferred from homology"/>
<keyword evidence="3" id="KW-0611">Plant defense</keyword>
<reference evidence="7 8" key="1">
    <citation type="journal article" date="2024" name="G3 (Bethesda)">
        <title>Genome assembly of Hibiscus sabdariffa L. provides insights into metabolisms of medicinal natural products.</title>
        <authorList>
            <person name="Kim T."/>
        </authorList>
    </citation>
    <scope>NUCLEOTIDE SEQUENCE [LARGE SCALE GENOMIC DNA]</scope>
    <source>
        <strain evidence="7">TK-2024</strain>
        <tissue evidence="7">Old leaves</tissue>
    </source>
</reference>
<keyword evidence="5" id="KW-0175">Coiled coil</keyword>
<protein>
    <recommendedName>
        <fullName evidence="6">AAA+ ATPase domain-containing protein</fullName>
    </recommendedName>
</protein>
<feature type="coiled-coil region" evidence="5">
    <location>
        <begin position="38"/>
        <end position="72"/>
    </location>
</feature>
<gene>
    <name evidence="7" type="ORF">V6N11_079653</name>
</gene>